<evidence type="ECO:0000259" key="5">
    <source>
        <dbReference type="PROSITE" id="PS50977"/>
    </source>
</evidence>
<dbReference type="PANTHER" id="PTHR30055:SF234">
    <property type="entry name" value="HTH-TYPE TRANSCRIPTIONAL REGULATOR BETI"/>
    <property type="match status" value="1"/>
</dbReference>
<feature type="DNA-binding region" description="H-T-H motif" evidence="4">
    <location>
        <begin position="39"/>
        <end position="58"/>
    </location>
</feature>
<comment type="caution">
    <text evidence="4">Lacks conserved residue(s) required for the propagation of feature annotation.</text>
</comment>
<dbReference type="InterPro" id="IPR009057">
    <property type="entry name" value="Homeodomain-like_sf"/>
</dbReference>
<evidence type="ECO:0000256" key="2">
    <source>
        <dbReference type="ARBA" id="ARBA00023125"/>
    </source>
</evidence>
<dbReference type="PROSITE" id="PS50977">
    <property type="entry name" value="HTH_TETR_2"/>
    <property type="match status" value="2"/>
</dbReference>
<evidence type="ECO:0000256" key="3">
    <source>
        <dbReference type="ARBA" id="ARBA00023163"/>
    </source>
</evidence>
<sequence length="404" mass="44257">MPAPEPDARAVRRRPKNRRAQIAAVSAAEFAALGYHRVSMEDIAARLGISSTALYRHYPSKYALFAGELLRLGELTVAAVSLPPEAATWPDRRRLGHAIDGIITGTIANRTTVGLARWESRYLESDDKQTVDRHFATAITVIGGLLGKVRPELSDHERRVRAVGLLSTVSCLGDHRITLGAKALTGLLNSACWALVECDLPTLELPPAAPPAVEVPPTLTHEQLLQQAIRLFYEHGYPNVAVEDIANAAGLPSASTVYRYYRGKSDLLNAAFRRAADRMSAVIGPTLAESSGPAEALAKLIDMYVTGAFDEPELIFVYFAEFGHVPDHERATLRVVQRLVVAEWATLLARVRTELTPAEGHILVHAALGLVVDYGRVFGDNERIYPRQWVIRLMEAVLFGRGAH</sequence>
<dbReference type="AlphaFoldDB" id="A0A6I3L3V5"/>
<organism evidence="6 7">
    <name type="scientific">Nocardia aurantiaca</name>
    <dbReference type="NCBI Taxonomy" id="2675850"/>
    <lineage>
        <taxon>Bacteria</taxon>
        <taxon>Bacillati</taxon>
        <taxon>Actinomycetota</taxon>
        <taxon>Actinomycetes</taxon>
        <taxon>Mycobacteriales</taxon>
        <taxon>Nocardiaceae</taxon>
        <taxon>Nocardia</taxon>
    </lineage>
</organism>
<dbReference type="InterPro" id="IPR050109">
    <property type="entry name" value="HTH-type_TetR-like_transc_reg"/>
</dbReference>
<feature type="domain" description="HTH tetR-type" evidence="5">
    <location>
        <begin position="16"/>
        <end position="76"/>
    </location>
</feature>
<dbReference type="Gene3D" id="1.10.357.10">
    <property type="entry name" value="Tetracycline Repressor, domain 2"/>
    <property type="match status" value="2"/>
</dbReference>
<reference evidence="6 7" key="1">
    <citation type="submission" date="2019-11" db="EMBL/GenBank/DDBJ databases">
        <title>Nocardia sp. nov. CT2-14 isolated from soil.</title>
        <authorList>
            <person name="Kanchanasin P."/>
            <person name="Tanasupawat S."/>
            <person name="Yuki M."/>
            <person name="Kudo T."/>
        </authorList>
    </citation>
    <scope>NUCLEOTIDE SEQUENCE [LARGE SCALE GENOMIC DNA]</scope>
    <source>
        <strain evidence="6 7">CT2-14</strain>
    </source>
</reference>
<evidence type="ECO:0000313" key="6">
    <source>
        <dbReference type="EMBL" id="MTE15235.1"/>
    </source>
</evidence>
<feature type="domain" description="HTH tetR-type" evidence="5">
    <location>
        <begin position="218"/>
        <end position="279"/>
    </location>
</feature>
<keyword evidence="3" id="KW-0804">Transcription</keyword>
<dbReference type="Pfam" id="PF00440">
    <property type="entry name" value="TetR_N"/>
    <property type="match status" value="2"/>
</dbReference>
<keyword evidence="1" id="KW-0805">Transcription regulation</keyword>
<keyword evidence="7" id="KW-1185">Reference proteome</keyword>
<dbReference type="EMBL" id="WMBB01000009">
    <property type="protein sequence ID" value="MTE15235.1"/>
    <property type="molecule type" value="Genomic_DNA"/>
</dbReference>
<gene>
    <name evidence="6" type="ORF">GLP40_20955</name>
</gene>
<dbReference type="RefSeq" id="WP_154789642.1">
    <property type="nucleotide sequence ID" value="NZ_WMBB01000009.1"/>
</dbReference>
<dbReference type="SUPFAM" id="SSF46689">
    <property type="entry name" value="Homeodomain-like"/>
    <property type="match status" value="2"/>
</dbReference>
<dbReference type="InterPro" id="IPR001647">
    <property type="entry name" value="HTH_TetR"/>
</dbReference>
<name>A0A6I3L3V5_9NOCA</name>
<protein>
    <submittedName>
        <fullName evidence="6">TetR family transcriptional regulator</fullName>
    </submittedName>
</protein>
<dbReference type="PANTHER" id="PTHR30055">
    <property type="entry name" value="HTH-TYPE TRANSCRIPTIONAL REGULATOR RUTR"/>
    <property type="match status" value="1"/>
</dbReference>
<keyword evidence="2 4" id="KW-0238">DNA-binding</keyword>
<evidence type="ECO:0000313" key="7">
    <source>
        <dbReference type="Proteomes" id="UP000432464"/>
    </source>
</evidence>
<accession>A0A6I3L3V5</accession>
<proteinExistence type="predicted"/>
<dbReference type="GO" id="GO:0003700">
    <property type="term" value="F:DNA-binding transcription factor activity"/>
    <property type="evidence" value="ECO:0007669"/>
    <property type="project" value="TreeGrafter"/>
</dbReference>
<dbReference type="GO" id="GO:0000976">
    <property type="term" value="F:transcription cis-regulatory region binding"/>
    <property type="evidence" value="ECO:0007669"/>
    <property type="project" value="TreeGrafter"/>
</dbReference>
<dbReference type="Gene3D" id="1.10.10.60">
    <property type="entry name" value="Homeodomain-like"/>
    <property type="match status" value="2"/>
</dbReference>
<evidence type="ECO:0000256" key="4">
    <source>
        <dbReference type="PROSITE-ProRule" id="PRU00335"/>
    </source>
</evidence>
<evidence type="ECO:0000256" key="1">
    <source>
        <dbReference type="ARBA" id="ARBA00023015"/>
    </source>
</evidence>
<comment type="caution">
    <text evidence="6">The sequence shown here is derived from an EMBL/GenBank/DDBJ whole genome shotgun (WGS) entry which is preliminary data.</text>
</comment>
<dbReference type="Proteomes" id="UP000432464">
    <property type="component" value="Unassembled WGS sequence"/>
</dbReference>